<name>A0A401Z9I2_9CHLR</name>
<dbReference type="InterPro" id="IPR012337">
    <property type="entry name" value="RNaseH-like_sf"/>
</dbReference>
<dbReference type="InterPro" id="IPR002559">
    <property type="entry name" value="Transposase_11"/>
</dbReference>
<dbReference type="SUPFAM" id="SSF53098">
    <property type="entry name" value="Ribonuclease H-like"/>
    <property type="match status" value="1"/>
</dbReference>
<dbReference type="GO" id="GO:0004803">
    <property type="term" value="F:transposase activity"/>
    <property type="evidence" value="ECO:0007669"/>
    <property type="project" value="InterPro"/>
</dbReference>
<organism evidence="2 3">
    <name type="scientific">Dictyobacter aurantiacus</name>
    <dbReference type="NCBI Taxonomy" id="1936993"/>
    <lineage>
        <taxon>Bacteria</taxon>
        <taxon>Bacillati</taxon>
        <taxon>Chloroflexota</taxon>
        <taxon>Ktedonobacteria</taxon>
        <taxon>Ktedonobacterales</taxon>
        <taxon>Dictyobacteraceae</taxon>
        <taxon>Dictyobacter</taxon>
    </lineage>
</organism>
<dbReference type="Pfam" id="PF01609">
    <property type="entry name" value="DDE_Tnp_1"/>
    <property type="match status" value="1"/>
</dbReference>
<gene>
    <name evidence="2" type="ORF">KDAU_07850</name>
</gene>
<dbReference type="Proteomes" id="UP000287224">
    <property type="component" value="Unassembled WGS sequence"/>
</dbReference>
<evidence type="ECO:0000313" key="3">
    <source>
        <dbReference type="Proteomes" id="UP000287224"/>
    </source>
</evidence>
<dbReference type="OrthoDB" id="141460at2"/>
<reference evidence="3" key="1">
    <citation type="submission" date="2018-12" db="EMBL/GenBank/DDBJ databases">
        <title>Tengunoibacter tsumagoiensis gen. nov., sp. nov., Dictyobacter kobayashii sp. nov., D. alpinus sp. nov., and D. joshuensis sp. nov. and description of Dictyobacteraceae fam. nov. within the order Ktedonobacterales isolated from Tengu-no-mugimeshi.</title>
        <authorList>
            <person name="Wang C.M."/>
            <person name="Zheng Y."/>
            <person name="Sakai Y."/>
            <person name="Toyoda A."/>
            <person name="Minakuchi Y."/>
            <person name="Abe K."/>
            <person name="Yokota A."/>
            <person name="Yabe S."/>
        </authorList>
    </citation>
    <scope>NUCLEOTIDE SEQUENCE [LARGE SCALE GENOMIC DNA]</scope>
    <source>
        <strain evidence="3">S-27</strain>
    </source>
</reference>
<dbReference type="AlphaFoldDB" id="A0A401Z9I2"/>
<accession>A0A401Z9I2</accession>
<evidence type="ECO:0000313" key="2">
    <source>
        <dbReference type="EMBL" id="GCE03456.1"/>
    </source>
</evidence>
<proteinExistence type="predicted"/>
<keyword evidence="3" id="KW-1185">Reference proteome</keyword>
<feature type="domain" description="Transposase IS4-like" evidence="1">
    <location>
        <begin position="5"/>
        <end position="149"/>
    </location>
</feature>
<dbReference type="GO" id="GO:0006313">
    <property type="term" value="P:DNA transposition"/>
    <property type="evidence" value="ECO:0007669"/>
    <property type="project" value="InterPro"/>
</dbReference>
<dbReference type="GO" id="GO:0003677">
    <property type="term" value="F:DNA binding"/>
    <property type="evidence" value="ECO:0007669"/>
    <property type="project" value="InterPro"/>
</dbReference>
<protein>
    <recommendedName>
        <fullName evidence="1">Transposase IS4-like domain-containing protein</fullName>
    </recommendedName>
</protein>
<dbReference type="EMBL" id="BIFQ01000001">
    <property type="protein sequence ID" value="GCE03456.1"/>
    <property type="molecule type" value="Genomic_DNA"/>
</dbReference>
<sequence>MLKDSTCTLLADRGLSCLPLIRLCKQVRWQYVLRIKQGEGFRKKWGHLYRDWQQCQHSITQPGHAWYGEVLLWQEHQFPTNLSICWEAGYEEPWILVSDLPASHARVTTYGKRMKVEATFQDYKRRGCEIEDCRFRQREHLHRWLLVVFF</sequence>
<comment type="caution">
    <text evidence="2">The sequence shown here is derived from an EMBL/GenBank/DDBJ whole genome shotgun (WGS) entry which is preliminary data.</text>
</comment>
<dbReference type="Gene3D" id="3.90.350.10">
    <property type="entry name" value="Transposase Inhibitor Protein From Tn5, Chain A, domain 1"/>
    <property type="match status" value="1"/>
</dbReference>
<evidence type="ECO:0000259" key="1">
    <source>
        <dbReference type="Pfam" id="PF01609"/>
    </source>
</evidence>